<protein>
    <submittedName>
        <fullName evidence="5">DNA-binding GntR family transcriptional regulator</fullName>
    </submittedName>
</protein>
<dbReference type="RefSeq" id="WP_133617155.1">
    <property type="nucleotide sequence ID" value="NZ_CP080492.1"/>
</dbReference>
<evidence type="ECO:0000313" key="5">
    <source>
        <dbReference type="EMBL" id="TDP90712.1"/>
    </source>
</evidence>
<evidence type="ECO:0000256" key="2">
    <source>
        <dbReference type="ARBA" id="ARBA00023125"/>
    </source>
</evidence>
<dbReference type="InterPro" id="IPR011711">
    <property type="entry name" value="GntR_C"/>
</dbReference>
<keyword evidence="1" id="KW-0805">Transcription regulation</keyword>
<dbReference type="InterPro" id="IPR000524">
    <property type="entry name" value="Tscrpt_reg_HTH_GntR"/>
</dbReference>
<proteinExistence type="predicted"/>
<dbReference type="SUPFAM" id="SSF46785">
    <property type="entry name" value="Winged helix' DNA-binding domain"/>
    <property type="match status" value="1"/>
</dbReference>
<dbReference type="GO" id="GO:0003677">
    <property type="term" value="F:DNA binding"/>
    <property type="evidence" value="ECO:0007669"/>
    <property type="project" value="UniProtKB-KW"/>
</dbReference>
<dbReference type="SUPFAM" id="SSF48008">
    <property type="entry name" value="GntR ligand-binding domain-like"/>
    <property type="match status" value="1"/>
</dbReference>
<comment type="caution">
    <text evidence="5">The sequence shown here is derived from an EMBL/GenBank/DDBJ whole genome shotgun (WGS) entry which is preliminary data.</text>
</comment>
<evidence type="ECO:0000256" key="3">
    <source>
        <dbReference type="ARBA" id="ARBA00023163"/>
    </source>
</evidence>
<dbReference type="SMART" id="SM00895">
    <property type="entry name" value="FCD"/>
    <property type="match status" value="1"/>
</dbReference>
<dbReference type="Proteomes" id="UP000295601">
    <property type="component" value="Unassembled WGS sequence"/>
</dbReference>
<organism evidence="5 6">
    <name type="scientific">Leucobacter luti</name>
    <dbReference type="NCBI Taxonomy" id="340320"/>
    <lineage>
        <taxon>Bacteria</taxon>
        <taxon>Bacillati</taxon>
        <taxon>Actinomycetota</taxon>
        <taxon>Actinomycetes</taxon>
        <taxon>Micrococcales</taxon>
        <taxon>Microbacteriaceae</taxon>
        <taxon>Leucobacter</taxon>
    </lineage>
</organism>
<dbReference type="PRINTS" id="PR00035">
    <property type="entry name" value="HTHGNTR"/>
</dbReference>
<dbReference type="InterPro" id="IPR036388">
    <property type="entry name" value="WH-like_DNA-bd_sf"/>
</dbReference>
<evidence type="ECO:0000313" key="6">
    <source>
        <dbReference type="Proteomes" id="UP000295601"/>
    </source>
</evidence>
<dbReference type="PANTHER" id="PTHR43537:SF24">
    <property type="entry name" value="GLUCONATE OPERON TRANSCRIPTIONAL REPRESSOR"/>
    <property type="match status" value="1"/>
</dbReference>
<dbReference type="GO" id="GO:0003700">
    <property type="term" value="F:DNA-binding transcription factor activity"/>
    <property type="evidence" value="ECO:0007669"/>
    <property type="project" value="InterPro"/>
</dbReference>
<sequence length="241" mass="27120">MQFIPDVAHARFGGWSTKAPLPPGVRPPEVKAADYAYSYLKELIVTLELAPQSIITENEIAAATGVSRTPVREAFSRLQSEQLLRLIPHRGAVVSEITLRSIHEQAQTRVVLESYGVEWVCEHEVPIAERLFALVESQRSIYEDDPDRIVDMVLTDKEFHWTLVRATGNTEFAQLYNSIHDRQVRIGIAMFQAVESRRCSAIHQHEEIAQAIAEFDVETAKSLLKSHLVDSLSEVSGIFTN</sequence>
<gene>
    <name evidence="5" type="ORF">EDF62_2361</name>
</gene>
<evidence type="ECO:0000259" key="4">
    <source>
        <dbReference type="PROSITE" id="PS50949"/>
    </source>
</evidence>
<dbReference type="EMBL" id="SNYA01000006">
    <property type="protein sequence ID" value="TDP90712.1"/>
    <property type="molecule type" value="Genomic_DNA"/>
</dbReference>
<reference evidence="5 6" key="1">
    <citation type="submission" date="2019-03" db="EMBL/GenBank/DDBJ databases">
        <title>Genomic analyses of the natural microbiome of Caenorhabditis elegans.</title>
        <authorList>
            <person name="Samuel B."/>
        </authorList>
    </citation>
    <scope>NUCLEOTIDE SEQUENCE [LARGE SCALE GENOMIC DNA]</scope>
    <source>
        <strain evidence="5 6">JUb18</strain>
    </source>
</reference>
<keyword evidence="3" id="KW-0804">Transcription</keyword>
<keyword evidence="6" id="KW-1185">Reference proteome</keyword>
<evidence type="ECO:0000256" key="1">
    <source>
        <dbReference type="ARBA" id="ARBA00023015"/>
    </source>
</evidence>
<name>A0A4R6RUU1_9MICO</name>
<dbReference type="PANTHER" id="PTHR43537">
    <property type="entry name" value="TRANSCRIPTIONAL REGULATOR, GNTR FAMILY"/>
    <property type="match status" value="1"/>
</dbReference>
<dbReference type="Gene3D" id="1.10.10.10">
    <property type="entry name" value="Winged helix-like DNA-binding domain superfamily/Winged helix DNA-binding domain"/>
    <property type="match status" value="1"/>
</dbReference>
<keyword evidence="2 5" id="KW-0238">DNA-binding</keyword>
<dbReference type="InterPro" id="IPR008920">
    <property type="entry name" value="TF_FadR/GntR_C"/>
</dbReference>
<feature type="domain" description="HTH gntR-type" evidence="4">
    <location>
        <begin position="30"/>
        <end position="97"/>
    </location>
</feature>
<dbReference type="OrthoDB" id="7989071at2"/>
<dbReference type="PROSITE" id="PS50949">
    <property type="entry name" value="HTH_GNTR"/>
    <property type="match status" value="1"/>
</dbReference>
<dbReference type="Pfam" id="PF00392">
    <property type="entry name" value="GntR"/>
    <property type="match status" value="1"/>
</dbReference>
<dbReference type="AlphaFoldDB" id="A0A4R6RUU1"/>
<dbReference type="Pfam" id="PF07729">
    <property type="entry name" value="FCD"/>
    <property type="match status" value="1"/>
</dbReference>
<dbReference type="CDD" id="cd07377">
    <property type="entry name" value="WHTH_GntR"/>
    <property type="match status" value="1"/>
</dbReference>
<dbReference type="InterPro" id="IPR036390">
    <property type="entry name" value="WH_DNA-bd_sf"/>
</dbReference>
<dbReference type="Gene3D" id="1.20.120.530">
    <property type="entry name" value="GntR ligand-binding domain-like"/>
    <property type="match status" value="1"/>
</dbReference>
<dbReference type="SMART" id="SM00345">
    <property type="entry name" value="HTH_GNTR"/>
    <property type="match status" value="1"/>
</dbReference>
<accession>A0A4R6RUU1</accession>